<dbReference type="EMBL" id="BJXN01000002">
    <property type="protein sequence ID" value="GEM88988.1"/>
    <property type="molecule type" value="Genomic_DNA"/>
</dbReference>
<accession>A0A511RH71</accession>
<name>A0A511RH71_9DEIN</name>
<keyword evidence="1" id="KW-0812">Transmembrane</keyword>
<evidence type="ECO:0000313" key="2">
    <source>
        <dbReference type="EMBL" id="GEM88988.1"/>
    </source>
</evidence>
<keyword evidence="1" id="KW-1133">Transmembrane helix</keyword>
<evidence type="ECO:0000256" key="1">
    <source>
        <dbReference type="SAM" id="Phobius"/>
    </source>
</evidence>
<dbReference type="RefSeq" id="WP_147145331.1">
    <property type="nucleotide sequence ID" value="NZ_BJXN01000002.1"/>
</dbReference>
<reference evidence="2 3" key="1">
    <citation type="submission" date="2019-07" db="EMBL/GenBank/DDBJ databases">
        <title>Whole genome shotgun sequence of Oceanithermus desulfurans NBRC 100063.</title>
        <authorList>
            <person name="Hosoyama A."/>
            <person name="Uohara A."/>
            <person name="Ohji S."/>
            <person name="Ichikawa N."/>
        </authorList>
    </citation>
    <scope>NUCLEOTIDE SEQUENCE [LARGE SCALE GENOMIC DNA]</scope>
    <source>
        <strain evidence="2 3">NBRC 100063</strain>
    </source>
</reference>
<organism evidence="2 3">
    <name type="scientific">Oceanithermus desulfurans NBRC 100063</name>
    <dbReference type="NCBI Taxonomy" id="1227550"/>
    <lineage>
        <taxon>Bacteria</taxon>
        <taxon>Thermotogati</taxon>
        <taxon>Deinococcota</taxon>
        <taxon>Deinococci</taxon>
        <taxon>Thermales</taxon>
        <taxon>Thermaceae</taxon>
        <taxon>Oceanithermus</taxon>
    </lineage>
</organism>
<sequence length="112" mass="12508">MRLVHWLSFLLALLALIAVVVVQAVQPAARVAVPGLGTVPLLWALGFVFGLGFLSGWVYLPGYAWTLARERRAWKRERARMEAELAELRPRQVEEVPRIPDRPVPDPDEAGA</sequence>
<gene>
    <name evidence="2" type="ORF">ODE01S_04220</name>
</gene>
<evidence type="ECO:0008006" key="4">
    <source>
        <dbReference type="Google" id="ProtNLM"/>
    </source>
</evidence>
<evidence type="ECO:0000313" key="3">
    <source>
        <dbReference type="Proteomes" id="UP000321827"/>
    </source>
</evidence>
<keyword evidence="1" id="KW-0472">Membrane</keyword>
<dbReference type="AlphaFoldDB" id="A0A511RH71"/>
<proteinExistence type="predicted"/>
<feature type="transmembrane region" description="Helical" evidence="1">
    <location>
        <begin position="40"/>
        <end position="68"/>
    </location>
</feature>
<protein>
    <recommendedName>
        <fullName evidence="4">Lipopolysaccharide assembly protein A domain-containing protein</fullName>
    </recommendedName>
</protein>
<dbReference type="Proteomes" id="UP000321827">
    <property type="component" value="Unassembled WGS sequence"/>
</dbReference>
<comment type="caution">
    <text evidence="2">The sequence shown here is derived from an EMBL/GenBank/DDBJ whole genome shotgun (WGS) entry which is preliminary data.</text>
</comment>